<dbReference type="InterPro" id="IPR027619">
    <property type="entry name" value="C-S_lyase_PatB-like"/>
</dbReference>
<dbReference type="SUPFAM" id="SSF53383">
    <property type="entry name" value="PLP-dependent transferases"/>
    <property type="match status" value="1"/>
</dbReference>
<dbReference type="Pfam" id="PF00155">
    <property type="entry name" value="Aminotran_1_2"/>
    <property type="match status" value="1"/>
</dbReference>
<reference evidence="7" key="1">
    <citation type="submission" date="2019-08" db="EMBL/GenBank/DDBJ databases">
        <authorList>
            <person name="Kucharzyk K."/>
            <person name="Murdoch R.W."/>
            <person name="Higgins S."/>
            <person name="Loffler F."/>
        </authorList>
    </citation>
    <scope>NUCLEOTIDE SEQUENCE</scope>
</reference>
<evidence type="ECO:0000259" key="6">
    <source>
        <dbReference type="Pfam" id="PF00155"/>
    </source>
</evidence>
<comment type="caution">
    <text evidence="7">The sequence shown here is derived from an EMBL/GenBank/DDBJ whole genome shotgun (WGS) entry which is preliminary data.</text>
</comment>
<dbReference type="GO" id="GO:0030170">
    <property type="term" value="F:pyridoxal phosphate binding"/>
    <property type="evidence" value="ECO:0007669"/>
    <property type="project" value="InterPro"/>
</dbReference>
<evidence type="ECO:0000256" key="1">
    <source>
        <dbReference type="ARBA" id="ARBA00001933"/>
    </source>
</evidence>
<dbReference type="PANTHER" id="PTHR43525">
    <property type="entry name" value="PROTEIN MALY"/>
    <property type="match status" value="1"/>
</dbReference>
<evidence type="ECO:0000313" key="7">
    <source>
        <dbReference type="EMBL" id="MPL89134.1"/>
    </source>
</evidence>
<organism evidence="7">
    <name type="scientific">bioreactor metagenome</name>
    <dbReference type="NCBI Taxonomy" id="1076179"/>
    <lineage>
        <taxon>unclassified sequences</taxon>
        <taxon>metagenomes</taxon>
        <taxon>ecological metagenomes</taxon>
    </lineage>
</organism>
<comment type="cofactor">
    <cofactor evidence="1">
        <name>pyridoxal 5'-phosphate</name>
        <dbReference type="ChEBI" id="CHEBI:597326"/>
    </cofactor>
</comment>
<dbReference type="CDD" id="cd00609">
    <property type="entry name" value="AAT_like"/>
    <property type="match status" value="1"/>
</dbReference>
<dbReference type="InterPro" id="IPR015424">
    <property type="entry name" value="PyrdxlP-dep_Trfase"/>
</dbReference>
<evidence type="ECO:0000256" key="3">
    <source>
        <dbReference type="ARBA" id="ARBA00022898"/>
    </source>
</evidence>
<evidence type="ECO:0000256" key="4">
    <source>
        <dbReference type="ARBA" id="ARBA00023239"/>
    </source>
</evidence>
<keyword evidence="4 7" id="KW-0456">Lyase</keyword>
<sequence length="391" mass="44665">MTLVHDFDSTLNRKNTQCKKWDTYGDDVIPMWIADTDFKCPEPIVKAIQKRAEHAIFGYPCIDKGYEEAVCGWQKRRFGWEVKPSWVEYTPAVVPAIVYAMRAFTNPGDNVLVQMPAYHPFHQVIPHNGRYIAPNLLLHNEDGSWSIDWEDMEKKLSDPRTTMFLLCSPHNPTGKCFTREELEKISELCIKHNVFVVSDEIHSDIIYKGFKHIPFGSISEAAANNCVVCVNPSKTFNIAGFRTGAAIIPNSNKHNRFYSEMENLKAFGRNIFGTLAVQTAYTKCDYYADQLMEYLQGNLDYTHKFLQENIPQIKLGPIQATYLLWLDCKGLNMEHSKMMKFFLEKAKVAMNDGYTFGPGGDGFMRLNIACPRAQLVEALERMAKAVKELSK</sequence>
<dbReference type="GO" id="GO:0047804">
    <property type="term" value="F:cysteine-S-conjugate beta-lyase activity"/>
    <property type="evidence" value="ECO:0007669"/>
    <property type="project" value="UniProtKB-EC"/>
</dbReference>
<protein>
    <recommendedName>
        <fullName evidence="2">cysteine-S-conjugate beta-lyase</fullName>
        <ecNumber evidence="2">4.4.1.13</ecNumber>
    </recommendedName>
</protein>
<accession>A0A644VCP3</accession>
<dbReference type="InterPro" id="IPR015422">
    <property type="entry name" value="PyrdxlP-dep_Trfase_small"/>
</dbReference>
<dbReference type="NCBIfam" id="TIGR04350">
    <property type="entry name" value="C_S_lyase_PatB"/>
    <property type="match status" value="1"/>
</dbReference>
<gene>
    <name evidence="7" type="primary">patB_8</name>
    <name evidence="7" type="ORF">SDC9_35166</name>
</gene>
<dbReference type="InterPro" id="IPR051798">
    <property type="entry name" value="Class-II_PLP-Dep_Aminotrans"/>
</dbReference>
<dbReference type="InterPro" id="IPR015421">
    <property type="entry name" value="PyrdxlP-dep_Trfase_major"/>
</dbReference>
<evidence type="ECO:0000256" key="2">
    <source>
        <dbReference type="ARBA" id="ARBA00012224"/>
    </source>
</evidence>
<feature type="domain" description="Aminotransferase class I/classII large" evidence="6">
    <location>
        <begin position="35"/>
        <end position="381"/>
    </location>
</feature>
<dbReference type="EC" id="4.4.1.13" evidence="2"/>
<keyword evidence="3" id="KW-0663">Pyridoxal phosphate</keyword>
<dbReference type="InterPro" id="IPR004839">
    <property type="entry name" value="Aminotransferase_I/II_large"/>
</dbReference>
<comment type="similarity">
    <text evidence="5">Belongs to the class-II pyridoxal-phosphate-dependent aminotransferase family. MalY/PatB cystathionine beta-lyase subfamily.</text>
</comment>
<dbReference type="Gene3D" id="3.40.640.10">
    <property type="entry name" value="Type I PLP-dependent aspartate aminotransferase-like (Major domain)"/>
    <property type="match status" value="1"/>
</dbReference>
<dbReference type="Gene3D" id="3.90.1150.10">
    <property type="entry name" value="Aspartate Aminotransferase, domain 1"/>
    <property type="match status" value="1"/>
</dbReference>
<dbReference type="AlphaFoldDB" id="A0A644VCP3"/>
<evidence type="ECO:0000256" key="5">
    <source>
        <dbReference type="ARBA" id="ARBA00037974"/>
    </source>
</evidence>
<proteinExistence type="inferred from homology"/>
<name>A0A644VCP3_9ZZZZ</name>
<dbReference type="EMBL" id="VSSQ01000273">
    <property type="protein sequence ID" value="MPL89134.1"/>
    <property type="molecule type" value="Genomic_DNA"/>
</dbReference>
<dbReference type="PANTHER" id="PTHR43525:SF1">
    <property type="entry name" value="PROTEIN MALY"/>
    <property type="match status" value="1"/>
</dbReference>